<proteinExistence type="predicted"/>
<name>A0ABV9EFB8_9ACTN</name>
<organism evidence="1 2">
    <name type="scientific">Sphaerisporangium corydalis</name>
    <dbReference type="NCBI Taxonomy" id="1441875"/>
    <lineage>
        <taxon>Bacteria</taxon>
        <taxon>Bacillati</taxon>
        <taxon>Actinomycetota</taxon>
        <taxon>Actinomycetes</taxon>
        <taxon>Streptosporangiales</taxon>
        <taxon>Streptosporangiaceae</taxon>
        <taxon>Sphaerisporangium</taxon>
    </lineage>
</organism>
<gene>
    <name evidence="1" type="ORF">ACFO8L_15470</name>
</gene>
<reference evidence="2" key="1">
    <citation type="journal article" date="2019" name="Int. J. Syst. Evol. Microbiol.">
        <title>The Global Catalogue of Microorganisms (GCM) 10K type strain sequencing project: providing services to taxonomists for standard genome sequencing and annotation.</title>
        <authorList>
            <consortium name="The Broad Institute Genomics Platform"/>
            <consortium name="The Broad Institute Genome Sequencing Center for Infectious Disease"/>
            <person name="Wu L."/>
            <person name="Ma J."/>
        </authorList>
    </citation>
    <scope>NUCLEOTIDE SEQUENCE [LARGE SCALE GENOMIC DNA]</scope>
    <source>
        <strain evidence="2">CCUG 49560</strain>
    </source>
</reference>
<dbReference type="RefSeq" id="WP_262842046.1">
    <property type="nucleotide sequence ID" value="NZ_JANZYP010000008.1"/>
</dbReference>
<keyword evidence="2" id="KW-1185">Reference proteome</keyword>
<accession>A0ABV9EFB8</accession>
<dbReference type="Proteomes" id="UP001595891">
    <property type="component" value="Unassembled WGS sequence"/>
</dbReference>
<sequence length="134" mass="15217">MSTDDGHRADHNTVSERRADEDAGLLSILYRHLADDGIRCRIFKRVRLAIGTETIPPRRAYNPTEMVVYGPDGLGRAKVTVRTRVWGTAFLVTPARDLPEFQFPINQISEILRWLAQLSRDDLHVRPPTARPTS</sequence>
<protein>
    <submittedName>
        <fullName evidence="1">Uncharacterized protein</fullName>
    </submittedName>
</protein>
<dbReference type="EMBL" id="JBHSFN010000008">
    <property type="protein sequence ID" value="MFC4587494.1"/>
    <property type="molecule type" value="Genomic_DNA"/>
</dbReference>
<comment type="caution">
    <text evidence="1">The sequence shown here is derived from an EMBL/GenBank/DDBJ whole genome shotgun (WGS) entry which is preliminary data.</text>
</comment>
<evidence type="ECO:0000313" key="1">
    <source>
        <dbReference type="EMBL" id="MFC4587494.1"/>
    </source>
</evidence>
<evidence type="ECO:0000313" key="2">
    <source>
        <dbReference type="Proteomes" id="UP001595891"/>
    </source>
</evidence>